<dbReference type="InterPro" id="IPR052436">
    <property type="entry name" value="LTO1_adapter"/>
</dbReference>
<feature type="compositionally biased region" description="Polar residues" evidence="2">
    <location>
        <begin position="150"/>
        <end position="164"/>
    </location>
</feature>
<accession>Q6CUS4</accession>
<dbReference type="eggNOG" id="KOG4595">
    <property type="taxonomic scope" value="Eukaryota"/>
</dbReference>
<feature type="region of interest" description="Disordered" evidence="2">
    <location>
        <begin position="142"/>
        <end position="164"/>
    </location>
</feature>
<keyword evidence="5" id="KW-1185">Reference proteome</keyword>
<organism evidence="4 5">
    <name type="scientific">Kluyveromyces lactis (strain ATCC 8585 / CBS 2359 / DSM 70799 / NBRC 1267 / NRRL Y-1140 / WM37)</name>
    <name type="common">Yeast</name>
    <name type="synonym">Candida sphaerica</name>
    <dbReference type="NCBI Taxonomy" id="284590"/>
    <lineage>
        <taxon>Eukaryota</taxon>
        <taxon>Fungi</taxon>
        <taxon>Dikarya</taxon>
        <taxon>Ascomycota</taxon>
        <taxon>Saccharomycotina</taxon>
        <taxon>Saccharomycetes</taxon>
        <taxon>Saccharomycetales</taxon>
        <taxon>Saccharomycetaceae</taxon>
        <taxon>Kluyveromyces</taxon>
    </lineage>
</organism>
<evidence type="ECO:0000256" key="2">
    <source>
        <dbReference type="SAM" id="MobiDB-lite"/>
    </source>
</evidence>
<proteinExistence type="inferred from homology"/>
<evidence type="ECO:0000313" key="5">
    <source>
        <dbReference type="Proteomes" id="UP000000598"/>
    </source>
</evidence>
<dbReference type="Pfam" id="PF09811">
    <property type="entry name" value="Yae1_N"/>
    <property type="match status" value="1"/>
</dbReference>
<dbReference type="KEGG" id="kla:KLLA0_C02651g"/>
<name>Q6CUS4_KLULA</name>
<dbReference type="PaxDb" id="284590-Q6CUS4"/>
<sequence>MDFDELLNLEQEFYQEGYEEGRNENLKHNLLEGKQYGLQVGFQRFQLLGIIYGISDVLIQKFDDAALQKNAKVIKDLIEEIQMDNNQENVAIYEKSIFKIRNKFRLVLMSLHKNISSIDSSSDRLTLEKIESLSREIAGKLHGYTEDDSGSNNETMMQDQTTDW</sequence>
<dbReference type="FunCoup" id="Q6CUS4">
    <property type="interactions" value="28"/>
</dbReference>
<feature type="domain" description="Essential protein Yae1 N-terminal" evidence="3">
    <location>
        <begin position="17"/>
        <end position="54"/>
    </location>
</feature>
<dbReference type="Proteomes" id="UP000000598">
    <property type="component" value="Chromosome C"/>
</dbReference>
<evidence type="ECO:0000256" key="1">
    <source>
        <dbReference type="ARBA" id="ARBA00038090"/>
    </source>
</evidence>
<dbReference type="EMBL" id="CR382123">
    <property type="protein sequence ID" value="CAH01166.1"/>
    <property type="molecule type" value="Genomic_DNA"/>
</dbReference>
<dbReference type="InterPro" id="IPR019191">
    <property type="entry name" value="Essential_protein_Yae1_N"/>
</dbReference>
<dbReference type="PANTHER" id="PTHR28532">
    <property type="entry name" value="GEO13458P1"/>
    <property type="match status" value="1"/>
</dbReference>
<comment type="similarity">
    <text evidence="1">Belongs to the LTO1 family.</text>
</comment>
<dbReference type="STRING" id="284590.Q6CUS4"/>
<dbReference type="InParanoid" id="Q6CUS4"/>
<evidence type="ECO:0000259" key="3">
    <source>
        <dbReference type="Pfam" id="PF09811"/>
    </source>
</evidence>
<dbReference type="OMA" id="VGFQRFV"/>
<reference evidence="4 5" key="1">
    <citation type="journal article" date="2004" name="Nature">
        <title>Genome evolution in yeasts.</title>
        <authorList>
            <consortium name="Genolevures"/>
            <person name="Dujon B."/>
            <person name="Sherman D."/>
            <person name="Fischer G."/>
            <person name="Durrens P."/>
            <person name="Casaregola S."/>
            <person name="Lafontaine I."/>
            <person name="de Montigny J."/>
            <person name="Marck C."/>
            <person name="Neuveglise C."/>
            <person name="Talla E."/>
            <person name="Goffard N."/>
            <person name="Frangeul L."/>
            <person name="Aigle M."/>
            <person name="Anthouard V."/>
            <person name="Babour A."/>
            <person name="Barbe V."/>
            <person name="Barnay S."/>
            <person name="Blanchin S."/>
            <person name="Beckerich J.M."/>
            <person name="Beyne E."/>
            <person name="Bleykasten C."/>
            <person name="Boisrame A."/>
            <person name="Boyer J."/>
            <person name="Cattolico L."/>
            <person name="Confanioleri F."/>
            <person name="de Daruvar A."/>
            <person name="Despons L."/>
            <person name="Fabre E."/>
            <person name="Fairhead C."/>
            <person name="Ferry-Dumazet H."/>
            <person name="Groppi A."/>
            <person name="Hantraye F."/>
            <person name="Hennequin C."/>
            <person name="Jauniaux N."/>
            <person name="Joyet P."/>
            <person name="Kachouri R."/>
            <person name="Kerrest A."/>
            <person name="Koszul R."/>
            <person name="Lemaire M."/>
            <person name="Lesur I."/>
            <person name="Ma L."/>
            <person name="Muller H."/>
            <person name="Nicaud J.M."/>
            <person name="Nikolski M."/>
            <person name="Oztas S."/>
            <person name="Ozier-Kalogeropoulos O."/>
            <person name="Pellenz S."/>
            <person name="Potier S."/>
            <person name="Richard G.F."/>
            <person name="Straub M.L."/>
            <person name="Suleau A."/>
            <person name="Swennene D."/>
            <person name="Tekaia F."/>
            <person name="Wesolowski-Louvel M."/>
            <person name="Westhof E."/>
            <person name="Wirth B."/>
            <person name="Zeniou-Meyer M."/>
            <person name="Zivanovic I."/>
            <person name="Bolotin-Fukuhara M."/>
            <person name="Thierry A."/>
            <person name="Bouchier C."/>
            <person name="Caudron B."/>
            <person name="Scarpelli C."/>
            <person name="Gaillardin C."/>
            <person name="Weissenbach J."/>
            <person name="Wincker P."/>
            <person name="Souciet J.L."/>
        </authorList>
    </citation>
    <scope>NUCLEOTIDE SEQUENCE [LARGE SCALE GENOMIC DNA]</scope>
    <source>
        <strain evidence="5">ATCC 8585 / CBS 2359 / DSM 70799 / NBRC 1267 / NRRL Y-1140 / WM37</strain>
    </source>
</reference>
<gene>
    <name evidence="4" type="ORF">KLLA0_C02651g</name>
</gene>
<dbReference type="PANTHER" id="PTHR28532:SF1">
    <property type="entry name" value="ORAL CANCER OVEREXPRESSED 1"/>
    <property type="match status" value="1"/>
</dbReference>
<protein>
    <submittedName>
        <fullName evidence="4">KLLA0C02651p</fullName>
    </submittedName>
</protein>
<dbReference type="HOGENOM" id="CLU_136375_0_0_1"/>
<evidence type="ECO:0000313" key="4">
    <source>
        <dbReference type="EMBL" id="CAH01166.1"/>
    </source>
</evidence>
<dbReference type="AlphaFoldDB" id="Q6CUS4"/>